<reference evidence="1" key="1">
    <citation type="submission" date="2011-04" db="EMBL/GenBank/DDBJ databases">
        <title>Evolution of plant cell wall degrading machinery underlies the functional diversity of forest fungi.</title>
        <authorList>
            <consortium name="US DOE Joint Genome Institute (JGI-PGF)"/>
            <person name="Eastwood D.C."/>
            <person name="Floudas D."/>
            <person name="Binder M."/>
            <person name="Majcherczyk A."/>
            <person name="Schneider P."/>
            <person name="Aerts A."/>
            <person name="Asiegbu F.O."/>
            <person name="Baker S.E."/>
            <person name="Barry K."/>
            <person name="Bendiksby M."/>
            <person name="Blumentritt M."/>
            <person name="Coutinho P.M."/>
            <person name="Cullen D."/>
            <person name="Cullen D."/>
            <person name="Gathman A."/>
            <person name="Goodell B."/>
            <person name="Henrissat B."/>
            <person name="Ihrmark K."/>
            <person name="Kauserud H."/>
            <person name="Kohler A."/>
            <person name="LaButti K."/>
            <person name="Lapidus A."/>
            <person name="Lavin J.L."/>
            <person name="Lee Y.-H."/>
            <person name="Lindquist E."/>
            <person name="Lilly W."/>
            <person name="Lucas S."/>
            <person name="Morin E."/>
            <person name="Murat C."/>
            <person name="Oguiza J.A."/>
            <person name="Park J."/>
            <person name="Pisabarro A.G."/>
            <person name="Riley R."/>
            <person name="Rosling A."/>
            <person name="Salamov A."/>
            <person name="Schmidt O."/>
            <person name="Schmutz J."/>
            <person name="Skrede I."/>
            <person name="Stenlid J."/>
            <person name="Wiebenga A."/>
            <person name="Xie X."/>
            <person name="Kues U."/>
            <person name="Hibbett D.S."/>
            <person name="Hoffmeister D."/>
            <person name="Hogberg N."/>
            <person name="Martin F."/>
            <person name="Grigoriev I.V."/>
            <person name="Watkinson S.C."/>
        </authorList>
    </citation>
    <scope>NUCLEOTIDE SEQUENCE</scope>
    <source>
        <strain evidence="1">S7.9</strain>
    </source>
</reference>
<organism>
    <name type="scientific">Serpula lacrymans var. lacrymans (strain S7.9)</name>
    <name type="common">Dry rot fungus</name>
    <dbReference type="NCBI Taxonomy" id="578457"/>
    <lineage>
        <taxon>Eukaryota</taxon>
        <taxon>Fungi</taxon>
        <taxon>Dikarya</taxon>
        <taxon>Basidiomycota</taxon>
        <taxon>Agaricomycotina</taxon>
        <taxon>Agaricomycetes</taxon>
        <taxon>Agaricomycetidae</taxon>
        <taxon>Boletales</taxon>
        <taxon>Coniophorineae</taxon>
        <taxon>Serpulaceae</taxon>
        <taxon>Serpula</taxon>
    </lineage>
</organism>
<dbReference type="EMBL" id="GL945433">
    <property type="protein sequence ID" value="EGO25382.1"/>
    <property type="molecule type" value="Genomic_DNA"/>
</dbReference>
<gene>
    <name evidence="1" type="ORF">SERLADRAFT_465447</name>
</gene>
<dbReference type="AlphaFoldDB" id="F8NVH3"/>
<sequence>MASEEEVNLVAAHAPHEKAIEAFNHVLHTIKHDLIKTRHDWDKHDPRTFLRVKDLSDAQLTHFSVENDLIEIRTGAVSYGTIILGKIRIPAVNDAEGQGFVHVRIHDPPNRGEEDVTFHSLHIAEAGLDADGHPHIWKAIQRADDPLAFFNI</sequence>
<dbReference type="RefSeq" id="XP_007317504.1">
    <property type="nucleotide sequence ID" value="XM_007317442.1"/>
</dbReference>
<protein>
    <submittedName>
        <fullName evidence="1">Uncharacterized protein</fullName>
    </submittedName>
</protein>
<name>F8NVH3_SERL9</name>
<dbReference type="KEGG" id="sla:SERLADRAFT_465447"/>
<dbReference type="Proteomes" id="UP000008064">
    <property type="component" value="Unassembled WGS sequence"/>
</dbReference>
<dbReference type="GeneID" id="18818902"/>
<dbReference type="OrthoDB" id="3344950at2759"/>
<evidence type="ECO:0000313" key="1">
    <source>
        <dbReference type="EMBL" id="EGO25382.1"/>
    </source>
</evidence>
<dbReference type="HOGENOM" id="CLU_119592_0_0_1"/>
<accession>F8NVH3</accession>
<proteinExistence type="predicted"/>